<evidence type="ECO:0000313" key="4">
    <source>
        <dbReference type="Proteomes" id="UP001232148"/>
    </source>
</evidence>
<feature type="compositionally biased region" description="Polar residues" evidence="1">
    <location>
        <begin position="339"/>
        <end position="348"/>
    </location>
</feature>
<feature type="compositionally biased region" description="Pro residues" evidence="1">
    <location>
        <begin position="300"/>
        <end position="315"/>
    </location>
</feature>
<sequence>MAIHSAQSVSNRTFGGSLSTPSATTPSTSSRRGNATPSGSSRQAPTTTSSAGHAPALPTAELEQLTVTDIASLPPPERATMLRHQGVIERASNLLGHDQTKMTAFREYISNFRKGKLTAPQLVDAFFSLFADTSSNALGTLVREVADLFEDKSKVTALHKAWQDWRAINEDYPSLPGLGGMQGATTASSGWASAASPSPTAPAAAPNQKHSNRVLRLKNSTRAGASGPKPVTPSASRSWVASSPAVRPPASSAFPALPAASSSSSSSSAARPSWIGPNNPSSGTSKSAGSAGLSGTAPGGRPPPSSAFPALPPAQKPLTTIFGYGSGRGVRRDLGGAASNFSWGSTPGSGAGSADVSEKEDEEAGQSTGGKKKKGKKVLVQWG</sequence>
<feature type="compositionally biased region" description="Low complexity" evidence="1">
    <location>
        <begin position="17"/>
        <end position="30"/>
    </location>
</feature>
<accession>A0AAD9M3M2</accession>
<feature type="region of interest" description="Disordered" evidence="1">
    <location>
        <begin position="1"/>
        <end position="54"/>
    </location>
</feature>
<name>A0AAD9M3M2_9PEZI</name>
<dbReference type="PANTHER" id="PTHR22938">
    <property type="entry name" value="ZINC FINGER PROTEIN 598"/>
    <property type="match status" value="1"/>
</dbReference>
<feature type="compositionally biased region" description="Polar residues" evidence="1">
    <location>
        <begin position="1"/>
        <end position="16"/>
    </location>
</feature>
<dbReference type="AlphaFoldDB" id="A0AAD9M3M2"/>
<dbReference type="InterPro" id="IPR057634">
    <property type="entry name" value="PAH_ZNF598/HEL2"/>
</dbReference>
<organism evidence="3 4">
    <name type="scientific">Colletotrichum zoysiae</name>
    <dbReference type="NCBI Taxonomy" id="1216348"/>
    <lineage>
        <taxon>Eukaryota</taxon>
        <taxon>Fungi</taxon>
        <taxon>Dikarya</taxon>
        <taxon>Ascomycota</taxon>
        <taxon>Pezizomycotina</taxon>
        <taxon>Sordariomycetes</taxon>
        <taxon>Hypocreomycetidae</taxon>
        <taxon>Glomerellales</taxon>
        <taxon>Glomerellaceae</taxon>
        <taxon>Colletotrichum</taxon>
        <taxon>Colletotrichum graminicola species complex</taxon>
    </lineage>
</organism>
<feature type="compositionally biased region" description="Polar residues" evidence="1">
    <location>
        <begin position="31"/>
        <end position="51"/>
    </location>
</feature>
<dbReference type="GO" id="GO:0061630">
    <property type="term" value="F:ubiquitin protein ligase activity"/>
    <property type="evidence" value="ECO:0007669"/>
    <property type="project" value="InterPro"/>
</dbReference>
<dbReference type="Proteomes" id="UP001232148">
    <property type="component" value="Unassembled WGS sequence"/>
</dbReference>
<protein>
    <recommendedName>
        <fullName evidence="2">ZNF598/HEL2 PAH domain-containing protein</fullName>
    </recommendedName>
</protein>
<dbReference type="Pfam" id="PF23202">
    <property type="entry name" value="PAH_ZNF598"/>
    <property type="match status" value="1"/>
</dbReference>
<dbReference type="EMBL" id="MU842888">
    <property type="protein sequence ID" value="KAK2027825.1"/>
    <property type="molecule type" value="Genomic_DNA"/>
</dbReference>
<feature type="compositionally biased region" description="Low complexity" evidence="1">
    <location>
        <begin position="184"/>
        <end position="206"/>
    </location>
</feature>
<proteinExistence type="predicted"/>
<dbReference type="GO" id="GO:0016567">
    <property type="term" value="P:protein ubiquitination"/>
    <property type="evidence" value="ECO:0007669"/>
    <property type="project" value="TreeGrafter"/>
</dbReference>
<comment type="caution">
    <text evidence="3">The sequence shown here is derived from an EMBL/GenBank/DDBJ whole genome shotgun (WGS) entry which is preliminary data.</text>
</comment>
<dbReference type="PANTHER" id="PTHR22938:SF0">
    <property type="entry name" value="E3 UBIQUITIN-PROTEIN LIGASE ZNF598"/>
    <property type="match status" value="1"/>
</dbReference>
<dbReference type="InterPro" id="IPR044288">
    <property type="entry name" value="ZNF598/HEL2"/>
</dbReference>
<feature type="compositionally biased region" description="Low complexity" evidence="1">
    <location>
        <begin position="241"/>
        <end position="273"/>
    </location>
</feature>
<reference evidence="3" key="1">
    <citation type="submission" date="2021-06" db="EMBL/GenBank/DDBJ databases">
        <title>Comparative genomics, transcriptomics and evolutionary studies reveal genomic signatures of adaptation to plant cell wall in hemibiotrophic fungi.</title>
        <authorList>
            <consortium name="DOE Joint Genome Institute"/>
            <person name="Baroncelli R."/>
            <person name="Diaz J.F."/>
            <person name="Benocci T."/>
            <person name="Peng M."/>
            <person name="Battaglia E."/>
            <person name="Haridas S."/>
            <person name="Andreopoulos W."/>
            <person name="Labutti K."/>
            <person name="Pangilinan J."/>
            <person name="Floch G.L."/>
            <person name="Makela M.R."/>
            <person name="Henrissat B."/>
            <person name="Grigoriev I.V."/>
            <person name="Crouch J.A."/>
            <person name="De Vries R.P."/>
            <person name="Sukno S.A."/>
            <person name="Thon M.R."/>
        </authorList>
    </citation>
    <scope>NUCLEOTIDE SEQUENCE</scope>
    <source>
        <strain evidence="3">MAFF235873</strain>
    </source>
</reference>
<evidence type="ECO:0000256" key="1">
    <source>
        <dbReference type="SAM" id="MobiDB-lite"/>
    </source>
</evidence>
<evidence type="ECO:0000259" key="2">
    <source>
        <dbReference type="Pfam" id="PF23202"/>
    </source>
</evidence>
<dbReference type="GO" id="GO:0072344">
    <property type="term" value="P:rescue of stalled ribosome"/>
    <property type="evidence" value="ECO:0007669"/>
    <property type="project" value="InterPro"/>
</dbReference>
<gene>
    <name evidence="3" type="ORF">LX32DRAFT_640554</name>
</gene>
<dbReference type="GO" id="GO:0043022">
    <property type="term" value="F:ribosome binding"/>
    <property type="evidence" value="ECO:0007669"/>
    <property type="project" value="TreeGrafter"/>
</dbReference>
<feature type="region of interest" description="Disordered" evidence="1">
    <location>
        <begin position="179"/>
        <end position="383"/>
    </location>
</feature>
<evidence type="ECO:0000313" key="3">
    <source>
        <dbReference type="EMBL" id="KAK2027825.1"/>
    </source>
</evidence>
<feature type="compositionally biased region" description="Low complexity" evidence="1">
    <location>
        <begin position="280"/>
        <end position="296"/>
    </location>
</feature>
<keyword evidence="4" id="KW-1185">Reference proteome</keyword>
<feature type="domain" description="ZNF598/HEL2 PAH" evidence="2">
    <location>
        <begin position="82"/>
        <end position="164"/>
    </location>
</feature>